<dbReference type="PANTHER" id="PTHR24252">
    <property type="entry name" value="ACROSIN-RELATED"/>
    <property type="match status" value="1"/>
</dbReference>
<proteinExistence type="predicted"/>
<sequence length="159" mass="17572">METVELRGLKYDAALQDKSSGFSIVLSSVLKSRVSADSQHNESAGLNVKGVQLLLILTFQIKNFFFTQPTACGTRPATGSRVVGGEDARRGELPWQVSLRFHGLHRCGATLIHNRWLLTAAHCFKRSDSNINNLHLKCSTPSGRGRPRWNKPTTVEGSR</sequence>
<dbReference type="InterPro" id="IPR001254">
    <property type="entry name" value="Trypsin_dom"/>
</dbReference>
<dbReference type="Ensembl" id="ENSPNYT00000009658.1">
    <property type="protein sequence ID" value="ENSPNYP00000009441.1"/>
    <property type="gene ID" value="ENSPNYG00000006986.1"/>
</dbReference>
<dbReference type="GO" id="GO:0004252">
    <property type="term" value="F:serine-type endopeptidase activity"/>
    <property type="evidence" value="ECO:0007669"/>
    <property type="project" value="InterPro"/>
</dbReference>
<evidence type="ECO:0000313" key="3">
    <source>
        <dbReference type="Ensembl" id="ENSPNYP00000009441.1"/>
    </source>
</evidence>
<dbReference type="AlphaFoldDB" id="A0A3B4FJT3"/>
<dbReference type="InterPro" id="IPR043504">
    <property type="entry name" value="Peptidase_S1_PA_chymotrypsin"/>
</dbReference>
<dbReference type="PANTHER" id="PTHR24252:SF26">
    <property type="entry name" value="TRANSMEMBRANE SERINE PROTEASE 9"/>
    <property type="match status" value="1"/>
</dbReference>
<dbReference type="InterPro" id="IPR009003">
    <property type="entry name" value="Peptidase_S1_PA"/>
</dbReference>
<dbReference type="Pfam" id="PF00089">
    <property type="entry name" value="Trypsin"/>
    <property type="match status" value="1"/>
</dbReference>
<evidence type="ECO:0000256" key="1">
    <source>
        <dbReference type="ARBA" id="ARBA00023157"/>
    </source>
</evidence>
<dbReference type="GeneTree" id="ENSGT00940000159993"/>
<dbReference type="PROSITE" id="PS00134">
    <property type="entry name" value="TRYPSIN_HIS"/>
    <property type="match status" value="1"/>
</dbReference>
<name>A0A3B4FJT3_9CICH</name>
<dbReference type="PROSITE" id="PS50240">
    <property type="entry name" value="TRYPSIN_DOM"/>
    <property type="match status" value="1"/>
</dbReference>
<dbReference type="GO" id="GO:0006508">
    <property type="term" value="P:proteolysis"/>
    <property type="evidence" value="ECO:0007669"/>
    <property type="project" value="InterPro"/>
</dbReference>
<protein>
    <submittedName>
        <fullName evidence="3">Transmembrane serine protease 9</fullName>
    </submittedName>
</protein>
<feature type="domain" description="Peptidase S1" evidence="2">
    <location>
        <begin position="82"/>
        <end position="159"/>
    </location>
</feature>
<dbReference type="Gene3D" id="2.40.10.10">
    <property type="entry name" value="Trypsin-like serine proteases"/>
    <property type="match status" value="1"/>
</dbReference>
<dbReference type="SUPFAM" id="SSF50494">
    <property type="entry name" value="Trypsin-like serine proteases"/>
    <property type="match status" value="1"/>
</dbReference>
<dbReference type="InterPro" id="IPR018114">
    <property type="entry name" value="TRYPSIN_HIS"/>
</dbReference>
<organism evidence="3">
    <name type="scientific">Pundamilia nyererei</name>
    <dbReference type="NCBI Taxonomy" id="303518"/>
    <lineage>
        <taxon>Eukaryota</taxon>
        <taxon>Metazoa</taxon>
        <taxon>Chordata</taxon>
        <taxon>Craniata</taxon>
        <taxon>Vertebrata</taxon>
        <taxon>Euteleostomi</taxon>
        <taxon>Actinopterygii</taxon>
        <taxon>Neopterygii</taxon>
        <taxon>Teleostei</taxon>
        <taxon>Neoteleostei</taxon>
        <taxon>Acanthomorphata</taxon>
        <taxon>Ovalentaria</taxon>
        <taxon>Cichlomorphae</taxon>
        <taxon>Cichliformes</taxon>
        <taxon>Cichlidae</taxon>
        <taxon>African cichlids</taxon>
        <taxon>Pseudocrenilabrinae</taxon>
        <taxon>Haplochromini</taxon>
        <taxon>Pundamilia</taxon>
    </lineage>
</organism>
<evidence type="ECO:0000259" key="2">
    <source>
        <dbReference type="PROSITE" id="PS50240"/>
    </source>
</evidence>
<accession>A0A3B4FJT3</accession>
<keyword evidence="1" id="KW-1015">Disulfide bond</keyword>
<reference evidence="3" key="1">
    <citation type="submission" date="2023-09" db="UniProtKB">
        <authorList>
            <consortium name="Ensembl"/>
        </authorList>
    </citation>
    <scope>IDENTIFICATION</scope>
</reference>